<evidence type="ECO:0000256" key="2">
    <source>
        <dbReference type="PIRSR" id="PIRSR613078-2"/>
    </source>
</evidence>
<proteinExistence type="predicted"/>
<organism evidence="3 4">
    <name type="scientific">Hwanghaeella grinnelliae</name>
    <dbReference type="NCBI Taxonomy" id="2500179"/>
    <lineage>
        <taxon>Bacteria</taxon>
        <taxon>Pseudomonadati</taxon>
        <taxon>Pseudomonadota</taxon>
        <taxon>Alphaproteobacteria</taxon>
        <taxon>Rhodospirillales</taxon>
        <taxon>Rhodospirillaceae</taxon>
        <taxon>Hwanghaeella</taxon>
    </lineage>
</organism>
<accession>A0A437QNX9</accession>
<gene>
    <name evidence="3" type="ORF">EOI86_13690</name>
</gene>
<dbReference type="EMBL" id="SADE01000002">
    <property type="protein sequence ID" value="RVU36266.1"/>
    <property type="molecule type" value="Genomic_DNA"/>
</dbReference>
<evidence type="ECO:0000313" key="3">
    <source>
        <dbReference type="EMBL" id="RVU36266.1"/>
    </source>
</evidence>
<dbReference type="SUPFAM" id="SSF53254">
    <property type="entry name" value="Phosphoglycerate mutase-like"/>
    <property type="match status" value="1"/>
</dbReference>
<dbReference type="InterPro" id="IPR013078">
    <property type="entry name" value="His_Pase_superF_clade-1"/>
</dbReference>
<dbReference type="PANTHER" id="PTHR48100">
    <property type="entry name" value="BROAD-SPECIFICITY PHOSPHATASE YOR283W-RELATED"/>
    <property type="match status" value="1"/>
</dbReference>
<dbReference type="GO" id="GO:0005737">
    <property type="term" value="C:cytoplasm"/>
    <property type="evidence" value="ECO:0007669"/>
    <property type="project" value="TreeGrafter"/>
</dbReference>
<feature type="active site" description="Tele-phosphohistidine intermediate" evidence="1">
    <location>
        <position position="9"/>
    </location>
</feature>
<sequence length="194" mass="21824">MTQLAIIRHGPTDWNAEGRFQGRADRFLSEEGRLDVASWRLPDDVKTWRVLASPLSRARKTAMLLTGREPDIDPRLIEMDFGEWEGEQLAELRERLGEEMRVNEARGLDFTPPGGESPRMVMDRLRPLLAELAEQNEPCLVIAHKAVIRALYAMATGWDMTADAPEKLKNACLHRFDLSADGSVSVISLNEALT</sequence>
<dbReference type="Gene3D" id="3.40.50.1240">
    <property type="entry name" value="Phosphoglycerate mutase-like"/>
    <property type="match status" value="1"/>
</dbReference>
<dbReference type="AlphaFoldDB" id="A0A437QNX9"/>
<feature type="active site" description="Proton donor/acceptor" evidence="1">
    <location>
        <position position="78"/>
    </location>
</feature>
<dbReference type="GO" id="GO:0016791">
    <property type="term" value="F:phosphatase activity"/>
    <property type="evidence" value="ECO:0007669"/>
    <property type="project" value="TreeGrafter"/>
</dbReference>
<dbReference type="SMART" id="SM00855">
    <property type="entry name" value="PGAM"/>
    <property type="match status" value="1"/>
</dbReference>
<dbReference type="CDD" id="cd07067">
    <property type="entry name" value="HP_PGM_like"/>
    <property type="match status" value="1"/>
</dbReference>
<name>A0A437QNX9_9PROT</name>
<evidence type="ECO:0000256" key="1">
    <source>
        <dbReference type="PIRSR" id="PIRSR613078-1"/>
    </source>
</evidence>
<dbReference type="PANTHER" id="PTHR48100:SF1">
    <property type="entry name" value="HISTIDINE PHOSPHATASE FAMILY PROTEIN-RELATED"/>
    <property type="match status" value="1"/>
</dbReference>
<dbReference type="Proteomes" id="UP000287447">
    <property type="component" value="Unassembled WGS sequence"/>
</dbReference>
<reference evidence="4" key="1">
    <citation type="submission" date="2019-01" db="EMBL/GenBank/DDBJ databases">
        <title>Gri0909 isolated from a small marine red alga.</title>
        <authorList>
            <person name="Kim J."/>
            <person name="Jeong S.E."/>
            <person name="Jeon C.O."/>
        </authorList>
    </citation>
    <scope>NUCLEOTIDE SEQUENCE [LARGE SCALE GENOMIC DNA]</scope>
    <source>
        <strain evidence="4">Gri0909</strain>
    </source>
</reference>
<protein>
    <submittedName>
        <fullName evidence="3">Histidine phosphatase family protein</fullName>
    </submittedName>
</protein>
<feature type="binding site" evidence="2">
    <location>
        <begin position="8"/>
        <end position="15"/>
    </location>
    <ligand>
        <name>substrate</name>
    </ligand>
</feature>
<keyword evidence="4" id="KW-1185">Reference proteome</keyword>
<evidence type="ECO:0000313" key="4">
    <source>
        <dbReference type="Proteomes" id="UP000287447"/>
    </source>
</evidence>
<dbReference type="RefSeq" id="WP_127765742.1">
    <property type="nucleotide sequence ID" value="NZ_SADE01000002.1"/>
</dbReference>
<feature type="binding site" evidence="2">
    <location>
        <position position="57"/>
    </location>
    <ligand>
        <name>substrate</name>
    </ligand>
</feature>
<dbReference type="OrthoDB" id="9781415at2"/>
<comment type="caution">
    <text evidence="3">The sequence shown here is derived from an EMBL/GenBank/DDBJ whole genome shotgun (WGS) entry which is preliminary data.</text>
</comment>
<dbReference type="Pfam" id="PF00300">
    <property type="entry name" value="His_Phos_1"/>
    <property type="match status" value="1"/>
</dbReference>
<dbReference type="InterPro" id="IPR029033">
    <property type="entry name" value="His_PPase_superfam"/>
</dbReference>
<dbReference type="InterPro" id="IPR050275">
    <property type="entry name" value="PGM_Phosphatase"/>
</dbReference>